<dbReference type="InterPro" id="IPR011009">
    <property type="entry name" value="Kinase-like_dom_sf"/>
</dbReference>
<dbReference type="PANTHER" id="PTHR44329">
    <property type="entry name" value="SERINE/THREONINE-PROTEIN KINASE TNNI3K-RELATED"/>
    <property type="match status" value="1"/>
</dbReference>
<dbReference type="GO" id="GO:0006950">
    <property type="term" value="P:response to stress"/>
    <property type="evidence" value="ECO:0007669"/>
    <property type="project" value="UniProtKB-ARBA"/>
</dbReference>
<dbReference type="FunFam" id="3.30.60.20:FF:000061">
    <property type="entry name" value="Kinase suppressor of Ras"/>
    <property type="match status" value="1"/>
</dbReference>
<dbReference type="SUPFAM" id="SSF56112">
    <property type="entry name" value="Protein kinase-like (PK-like)"/>
    <property type="match status" value="1"/>
</dbReference>
<dbReference type="GO" id="GO:0046872">
    <property type="term" value="F:metal ion binding"/>
    <property type="evidence" value="ECO:0007669"/>
    <property type="project" value="UniProtKB-KW"/>
</dbReference>
<dbReference type="InterPro" id="IPR025561">
    <property type="entry name" value="KSR_SAM-like_dom"/>
</dbReference>
<gene>
    <name evidence="14" type="ORF">LNINA_LOCUS10482</name>
</gene>
<dbReference type="InterPro" id="IPR051681">
    <property type="entry name" value="Ser/Thr_Kinases-Pseudokinases"/>
</dbReference>
<evidence type="ECO:0000256" key="3">
    <source>
        <dbReference type="ARBA" id="ARBA00022723"/>
    </source>
</evidence>
<dbReference type="InterPro" id="IPR008271">
    <property type="entry name" value="Ser/Thr_kinase_AS"/>
</dbReference>
<comment type="catalytic activity">
    <reaction evidence="8">
        <text>L-threonyl-[protein] + ATP = O-phospho-L-threonyl-[protein] + ADP + H(+)</text>
        <dbReference type="Rhea" id="RHEA:46608"/>
        <dbReference type="Rhea" id="RHEA-COMP:11060"/>
        <dbReference type="Rhea" id="RHEA-COMP:11605"/>
        <dbReference type="ChEBI" id="CHEBI:15378"/>
        <dbReference type="ChEBI" id="CHEBI:30013"/>
        <dbReference type="ChEBI" id="CHEBI:30616"/>
        <dbReference type="ChEBI" id="CHEBI:61977"/>
        <dbReference type="ChEBI" id="CHEBI:456216"/>
        <dbReference type="EC" id="2.7.11.1"/>
    </reaction>
</comment>
<dbReference type="CDD" id="cd20812">
    <property type="entry name" value="C1_KSR"/>
    <property type="match status" value="1"/>
</dbReference>
<dbReference type="Pfam" id="PF00130">
    <property type="entry name" value="C1_1"/>
    <property type="match status" value="1"/>
</dbReference>
<evidence type="ECO:0000313" key="14">
    <source>
        <dbReference type="EMBL" id="CAK1551331.1"/>
    </source>
</evidence>
<sequence>MDADSGYEIKRARDAIQMIETIQSMIDVSANRLEGLRTQCSTSAELTQQEIRTLEGKLVKHFSRQLVIKAKFGEELQRELRDVPSLRQWLRVVGLSVDAIEAVCSRIPSLEALRERSEHELRALLCGARDEEVRRLGRAMQRLRSYTEALARGDGSVELPLYWDSWEQRHGRGSPRSREERNHHKKNSAPKIQGNGGKSPTTPVSKRKQNSHLPAPDSLTKSRSHESQLSVKPDASDHSDNSQSSAVGNTEGSPPASPREPEPEYPQRNYNTNTHHGSPMGGPRSPRVGVNTTPMVPVSVSAVGGCMAHDIAHRFTKTFNMIATCDYCDKQMLFGSGLKCKECKFKCHRECESKVPPSCGLPQEFVNVFKEKIHKDAGYYLSSPSAGRGMVASVTPTRRARPPTQHHYSGNPDSSSNTSSCNSSTPSSPALAPAAPPTPQSHHHYQLNTGRRFHFPDVKPTVSSPNHTSAVQSPARTTVDTKQDLTSSIRSEGSGRVSLSGSGSTDSGGAPRDNSVDMPSHDDRWPRQNSLSMKEWDIPYDELKLYEVIGAGRFGTVYRGSWHGAVAVKVLHVHALNDHCAPLDTFKHEVATFRKTRHENLVLFMGACMKPPRLAIVTSLCKGMTLYTHIHLRKDKFTANKSVLVAQQISQGMGYLHARGIIHKDLKTKNIFLENGKVVITDFGLFSVTKLCFGNNARGDSLGIPSGWLCYLAPELVRALRPHASLHLPFSKQTDVYAFGTVWYELLCGEYPFKGQPAEAIIWQVGKGAKQSLANMQASRDIKDILMLCWSYRESERPDFPHLLSTLEKLPRKRLARSPSHPVHLSRSADSVF</sequence>
<dbReference type="InterPro" id="IPR017441">
    <property type="entry name" value="Protein_kinase_ATP_BS"/>
</dbReference>
<evidence type="ECO:0000259" key="12">
    <source>
        <dbReference type="PROSITE" id="PS50011"/>
    </source>
</evidence>
<keyword evidence="5" id="KW-0418">Kinase</keyword>
<dbReference type="Gene3D" id="3.30.200.20">
    <property type="entry name" value="Phosphorylase Kinase, domain 1"/>
    <property type="match status" value="1"/>
</dbReference>
<feature type="domain" description="Phorbol-ester/DAG-type" evidence="13">
    <location>
        <begin position="312"/>
        <end position="359"/>
    </location>
</feature>
<dbReference type="Proteomes" id="UP001497472">
    <property type="component" value="Unassembled WGS sequence"/>
</dbReference>
<dbReference type="GO" id="GO:0004674">
    <property type="term" value="F:protein serine/threonine kinase activity"/>
    <property type="evidence" value="ECO:0007669"/>
    <property type="project" value="UniProtKB-KW"/>
</dbReference>
<dbReference type="GO" id="GO:0005524">
    <property type="term" value="F:ATP binding"/>
    <property type="evidence" value="ECO:0007669"/>
    <property type="project" value="UniProtKB-UniRule"/>
</dbReference>
<evidence type="ECO:0000259" key="13">
    <source>
        <dbReference type="PROSITE" id="PS50081"/>
    </source>
</evidence>
<organism evidence="14 15">
    <name type="scientific">Leptosia nina</name>
    <dbReference type="NCBI Taxonomy" id="320188"/>
    <lineage>
        <taxon>Eukaryota</taxon>
        <taxon>Metazoa</taxon>
        <taxon>Ecdysozoa</taxon>
        <taxon>Arthropoda</taxon>
        <taxon>Hexapoda</taxon>
        <taxon>Insecta</taxon>
        <taxon>Pterygota</taxon>
        <taxon>Neoptera</taxon>
        <taxon>Endopterygota</taxon>
        <taxon>Lepidoptera</taxon>
        <taxon>Glossata</taxon>
        <taxon>Ditrysia</taxon>
        <taxon>Papilionoidea</taxon>
        <taxon>Pieridae</taxon>
        <taxon>Pierinae</taxon>
        <taxon>Leptosia</taxon>
    </lineage>
</organism>
<dbReference type="PROSITE" id="PS50011">
    <property type="entry name" value="PROTEIN_KINASE_DOM"/>
    <property type="match status" value="1"/>
</dbReference>
<feature type="binding site" evidence="10">
    <location>
        <position position="569"/>
    </location>
    <ligand>
        <name>ATP</name>
        <dbReference type="ChEBI" id="CHEBI:30616"/>
    </ligand>
</feature>
<dbReference type="InterPro" id="IPR002219">
    <property type="entry name" value="PKC_DAG/PE"/>
</dbReference>
<dbReference type="PROSITE" id="PS00108">
    <property type="entry name" value="PROTEIN_KINASE_ST"/>
    <property type="match status" value="1"/>
</dbReference>
<evidence type="ECO:0000256" key="10">
    <source>
        <dbReference type="PROSITE-ProRule" id="PRU10141"/>
    </source>
</evidence>
<dbReference type="Gene3D" id="1.10.510.10">
    <property type="entry name" value="Transferase(Phosphotransferase) domain 1"/>
    <property type="match status" value="1"/>
</dbReference>
<comment type="caution">
    <text evidence="14">The sequence shown here is derived from an EMBL/GenBank/DDBJ whole genome shotgun (WGS) entry which is preliminary data.</text>
</comment>
<dbReference type="CDD" id="cd14063">
    <property type="entry name" value="PK_KSR"/>
    <property type="match status" value="1"/>
</dbReference>
<keyword evidence="7 10" id="KW-0067">ATP-binding</keyword>
<evidence type="ECO:0000256" key="8">
    <source>
        <dbReference type="ARBA" id="ARBA00047899"/>
    </source>
</evidence>
<evidence type="ECO:0000256" key="5">
    <source>
        <dbReference type="ARBA" id="ARBA00022777"/>
    </source>
</evidence>
<dbReference type="EMBL" id="CAVLEF010000122">
    <property type="protein sequence ID" value="CAK1551331.1"/>
    <property type="molecule type" value="Genomic_DNA"/>
</dbReference>
<dbReference type="Pfam" id="PF13543">
    <property type="entry name" value="SAM_KSR1"/>
    <property type="match status" value="1"/>
</dbReference>
<protein>
    <recommendedName>
        <fullName evidence="16">Kinase suppressor of Ras 2</fullName>
    </recommendedName>
</protein>
<dbReference type="FunFam" id="1.10.510.10:FF:000107">
    <property type="entry name" value="kinase suppressor of Ras 1"/>
    <property type="match status" value="1"/>
</dbReference>
<dbReference type="InterPro" id="IPR000719">
    <property type="entry name" value="Prot_kinase_dom"/>
</dbReference>
<keyword evidence="6" id="KW-0862">Zinc</keyword>
<name>A0AAV1JR43_9NEOP</name>
<dbReference type="InterPro" id="IPR013761">
    <property type="entry name" value="SAM/pointed_sf"/>
</dbReference>
<evidence type="ECO:0000256" key="11">
    <source>
        <dbReference type="SAM" id="MobiDB-lite"/>
    </source>
</evidence>
<dbReference type="InterPro" id="IPR046861">
    <property type="entry name" value="SAM_KSR1_N"/>
</dbReference>
<keyword evidence="4 10" id="KW-0547">Nucleotide-binding</keyword>
<dbReference type="Pfam" id="PF20406">
    <property type="entry name" value="SAM_KSR1_N"/>
    <property type="match status" value="1"/>
</dbReference>
<evidence type="ECO:0000256" key="4">
    <source>
        <dbReference type="ARBA" id="ARBA00022741"/>
    </source>
</evidence>
<dbReference type="SMART" id="SM00109">
    <property type="entry name" value="C1"/>
    <property type="match status" value="1"/>
</dbReference>
<feature type="compositionally biased region" description="Low complexity" evidence="11">
    <location>
        <begin position="409"/>
        <end position="433"/>
    </location>
</feature>
<dbReference type="Gene3D" id="6.10.140.1120">
    <property type="match status" value="1"/>
</dbReference>
<evidence type="ECO:0000256" key="9">
    <source>
        <dbReference type="ARBA" id="ARBA00048679"/>
    </source>
</evidence>
<evidence type="ECO:0008006" key="16">
    <source>
        <dbReference type="Google" id="ProtNLM"/>
    </source>
</evidence>
<feature type="compositionally biased region" description="Basic and acidic residues" evidence="11">
    <location>
        <begin position="168"/>
        <end position="182"/>
    </location>
</feature>
<dbReference type="AlphaFoldDB" id="A0AAV1JR43"/>
<feature type="compositionally biased region" description="Low complexity" evidence="11">
    <location>
        <begin position="491"/>
        <end position="509"/>
    </location>
</feature>
<feature type="compositionally biased region" description="Polar residues" evidence="11">
    <location>
        <begin position="461"/>
        <end position="490"/>
    </location>
</feature>
<evidence type="ECO:0000256" key="1">
    <source>
        <dbReference type="ARBA" id="ARBA00022527"/>
    </source>
</evidence>
<dbReference type="Pfam" id="PF07714">
    <property type="entry name" value="PK_Tyr_Ser-Thr"/>
    <property type="match status" value="1"/>
</dbReference>
<evidence type="ECO:0000256" key="7">
    <source>
        <dbReference type="ARBA" id="ARBA00022840"/>
    </source>
</evidence>
<dbReference type="Gene3D" id="3.30.60.20">
    <property type="match status" value="1"/>
</dbReference>
<dbReference type="InterPro" id="IPR046349">
    <property type="entry name" value="C1-like_sf"/>
</dbReference>
<feature type="region of interest" description="Disordered" evidence="11">
    <location>
        <begin position="387"/>
        <end position="527"/>
    </location>
</feature>
<evidence type="ECO:0000256" key="2">
    <source>
        <dbReference type="ARBA" id="ARBA00022679"/>
    </source>
</evidence>
<reference evidence="14 15" key="1">
    <citation type="submission" date="2023-11" db="EMBL/GenBank/DDBJ databases">
        <authorList>
            <person name="Okamura Y."/>
        </authorList>
    </citation>
    <scope>NUCLEOTIDE SEQUENCE [LARGE SCALE GENOMIC DNA]</scope>
</reference>
<dbReference type="InterPro" id="IPR046933">
    <property type="entry name" value="SAM_KSR1_N_sf"/>
</dbReference>
<dbReference type="PROSITE" id="PS50081">
    <property type="entry name" value="ZF_DAG_PE_2"/>
    <property type="match status" value="1"/>
</dbReference>
<keyword evidence="15" id="KW-1185">Reference proteome</keyword>
<dbReference type="SUPFAM" id="SSF57889">
    <property type="entry name" value="Cysteine-rich domain"/>
    <property type="match status" value="1"/>
</dbReference>
<dbReference type="FunFam" id="3.30.200.20:FF:000034">
    <property type="entry name" value="Kinase suppressor of Ras 1"/>
    <property type="match status" value="1"/>
</dbReference>
<dbReference type="Gene3D" id="1.10.150.50">
    <property type="entry name" value="Transcription Factor, Ets-1"/>
    <property type="match status" value="1"/>
</dbReference>
<dbReference type="InterPro" id="IPR001245">
    <property type="entry name" value="Ser-Thr/Tyr_kinase_cat_dom"/>
</dbReference>
<dbReference type="PROSITE" id="PS00107">
    <property type="entry name" value="PROTEIN_KINASE_ATP"/>
    <property type="match status" value="1"/>
</dbReference>
<evidence type="ECO:0000313" key="15">
    <source>
        <dbReference type="Proteomes" id="UP001497472"/>
    </source>
</evidence>
<dbReference type="PROSITE" id="PS00479">
    <property type="entry name" value="ZF_DAG_PE_1"/>
    <property type="match status" value="1"/>
</dbReference>
<dbReference type="PANTHER" id="PTHR44329:SF253">
    <property type="entry name" value="KINASE SUPPRESSOR OF RAS 2"/>
    <property type="match status" value="1"/>
</dbReference>
<evidence type="ECO:0000256" key="6">
    <source>
        <dbReference type="ARBA" id="ARBA00022833"/>
    </source>
</evidence>
<keyword evidence="3" id="KW-0479">Metal-binding</keyword>
<keyword evidence="2" id="KW-0808">Transferase</keyword>
<feature type="compositionally biased region" description="Polar residues" evidence="11">
    <location>
        <begin position="241"/>
        <end position="250"/>
    </location>
</feature>
<accession>A0AAV1JR43</accession>
<comment type="catalytic activity">
    <reaction evidence="9">
        <text>L-seryl-[protein] + ATP = O-phospho-L-seryl-[protein] + ADP + H(+)</text>
        <dbReference type="Rhea" id="RHEA:17989"/>
        <dbReference type="Rhea" id="RHEA-COMP:9863"/>
        <dbReference type="Rhea" id="RHEA-COMP:11604"/>
        <dbReference type="ChEBI" id="CHEBI:15378"/>
        <dbReference type="ChEBI" id="CHEBI:29999"/>
        <dbReference type="ChEBI" id="CHEBI:30616"/>
        <dbReference type="ChEBI" id="CHEBI:83421"/>
        <dbReference type="ChEBI" id="CHEBI:456216"/>
        <dbReference type="EC" id="2.7.11.1"/>
    </reaction>
</comment>
<feature type="region of interest" description="Disordered" evidence="11">
    <location>
        <begin position="168"/>
        <end position="290"/>
    </location>
</feature>
<feature type="domain" description="Protein kinase" evidence="12">
    <location>
        <begin position="543"/>
        <end position="810"/>
    </location>
</feature>
<keyword evidence="1" id="KW-0723">Serine/threonine-protein kinase</keyword>
<proteinExistence type="predicted"/>
<dbReference type="SMART" id="SM00220">
    <property type="entry name" value="S_TKc"/>
    <property type="match status" value="1"/>
</dbReference>